<feature type="transmembrane region" description="Helical" evidence="2">
    <location>
        <begin position="181"/>
        <end position="201"/>
    </location>
</feature>
<keyword evidence="2" id="KW-0472">Membrane</keyword>
<evidence type="ECO:0000256" key="2">
    <source>
        <dbReference type="SAM" id="Phobius"/>
    </source>
</evidence>
<organism evidence="3 4">
    <name type="scientific">Nocardiopsis exhalans</name>
    <dbReference type="NCBI Taxonomy" id="163604"/>
    <lineage>
        <taxon>Bacteria</taxon>
        <taxon>Bacillati</taxon>
        <taxon>Actinomycetota</taxon>
        <taxon>Actinomycetes</taxon>
        <taxon>Streptosporangiales</taxon>
        <taxon>Nocardiopsidaceae</taxon>
        <taxon>Nocardiopsis</taxon>
    </lineage>
</organism>
<keyword evidence="4" id="KW-1185">Reference proteome</keyword>
<feature type="compositionally biased region" description="Pro residues" evidence="1">
    <location>
        <begin position="1"/>
        <end position="18"/>
    </location>
</feature>
<proteinExistence type="predicted"/>
<dbReference type="EMBL" id="CP099837">
    <property type="protein sequence ID" value="USY20818.1"/>
    <property type="molecule type" value="Genomic_DNA"/>
</dbReference>
<dbReference type="Proteomes" id="UP001055940">
    <property type="component" value="Chromosome"/>
</dbReference>
<keyword evidence="2" id="KW-0812">Transmembrane</keyword>
<feature type="transmembrane region" description="Helical" evidence="2">
    <location>
        <begin position="78"/>
        <end position="97"/>
    </location>
</feature>
<evidence type="ECO:0000256" key="1">
    <source>
        <dbReference type="SAM" id="MobiDB-lite"/>
    </source>
</evidence>
<sequence>MSTPPTPTPQPHPVPQDPPQGSGQQYPEQYGPGQYDPGHRAPGFAPPVPPHIAAAHPAAPPPAAPPPALPPVRPHRNWYWGTALFLPAGVLITTLGVQIGGAPLSSPWLLAPFISLLPTVVWPVVIYLMRDGSERRRRGLLPPPPTLMHIAPHPGAPTYPVWFQPRTSPPLDPRNLRPRRFWYAVAVLSPVLSPLISGIAFNVVGDWLGALLGILLFFVIPPALVVVVLVRRAAHRKRIVHEHLLKEWKQAHGG</sequence>
<feature type="transmembrane region" description="Helical" evidence="2">
    <location>
        <begin position="109"/>
        <end position="129"/>
    </location>
</feature>
<feature type="compositionally biased region" description="Low complexity" evidence="1">
    <location>
        <begin position="19"/>
        <end position="36"/>
    </location>
</feature>
<evidence type="ECO:0000313" key="3">
    <source>
        <dbReference type="EMBL" id="USY20818.1"/>
    </source>
</evidence>
<keyword evidence="2" id="KW-1133">Transmembrane helix</keyword>
<protein>
    <submittedName>
        <fullName evidence="3">Uncharacterized protein</fullName>
    </submittedName>
</protein>
<gene>
    <name evidence="3" type="ORF">NE857_03955</name>
</gene>
<accession>A0ABY5DCN9</accession>
<dbReference type="RefSeq" id="WP_254419843.1">
    <property type="nucleotide sequence ID" value="NZ_BAAAJB010000049.1"/>
</dbReference>
<feature type="region of interest" description="Disordered" evidence="1">
    <location>
        <begin position="1"/>
        <end position="68"/>
    </location>
</feature>
<feature type="transmembrane region" description="Helical" evidence="2">
    <location>
        <begin position="207"/>
        <end position="230"/>
    </location>
</feature>
<name>A0ABY5DCN9_9ACTN</name>
<feature type="compositionally biased region" description="Pro residues" evidence="1">
    <location>
        <begin position="58"/>
        <end position="68"/>
    </location>
</feature>
<reference evidence="3" key="1">
    <citation type="submission" date="2022-06" db="EMBL/GenBank/DDBJ databases">
        <authorList>
            <person name="Ping M."/>
        </authorList>
    </citation>
    <scope>NUCLEOTIDE SEQUENCE</scope>
    <source>
        <strain evidence="3">JCM11759T</strain>
    </source>
</reference>
<evidence type="ECO:0000313" key="4">
    <source>
        <dbReference type="Proteomes" id="UP001055940"/>
    </source>
</evidence>